<name>D5V5H7_ARCNC</name>
<dbReference type="KEGG" id="ant:Arnit_1455"/>
<dbReference type="eggNOG" id="COG3011">
    <property type="taxonomic scope" value="Bacteria"/>
</dbReference>
<dbReference type="OrthoDB" id="9785438at2"/>
<evidence type="ECO:0000313" key="2">
    <source>
        <dbReference type="Proteomes" id="UP000000939"/>
    </source>
</evidence>
<gene>
    <name evidence="1" type="ordered locus">Arnit_1455</name>
</gene>
<dbReference type="AlphaFoldDB" id="D5V5H7"/>
<accession>D5V5H7</accession>
<sequence>MKKDINLYFDKECPFCNYYAKYNLLRTNHNLNLYNAREYPQKIKLLREKGFDINAGIIIEVDEEIFQGSNAVKQLNKLSTKEIKILNTKLFSIFLYPIIKSIRKVVLFILKKDFKIK</sequence>
<dbReference type="EMBL" id="CP001999">
    <property type="protein sequence ID" value="ADG93112.1"/>
    <property type="molecule type" value="Genomic_DNA"/>
</dbReference>
<evidence type="ECO:0000313" key="1">
    <source>
        <dbReference type="EMBL" id="ADG93112.1"/>
    </source>
</evidence>
<dbReference type="Proteomes" id="UP000000939">
    <property type="component" value="Chromosome"/>
</dbReference>
<reference evidence="1 2" key="1">
    <citation type="journal article" date="2010" name="Stand. Genomic Sci.">
        <title>Complete genome sequence of Arcobacter nitrofigilis type strain (CI).</title>
        <authorList>
            <person name="Pati A."/>
            <person name="Gronow S."/>
            <person name="Lapidus A."/>
            <person name="Copeland A."/>
            <person name="Glavina Del Rio T."/>
            <person name="Nolan M."/>
            <person name="Lucas S."/>
            <person name="Tice H."/>
            <person name="Cheng J.F."/>
            <person name="Han C."/>
            <person name="Chertkov O."/>
            <person name="Bruce D."/>
            <person name="Tapia R."/>
            <person name="Goodwin L."/>
            <person name="Pitluck S."/>
            <person name="Liolios K."/>
            <person name="Ivanova N."/>
            <person name="Mavromatis K."/>
            <person name="Chen A."/>
            <person name="Palaniappan K."/>
            <person name="Land M."/>
            <person name="Hauser L."/>
            <person name="Chang Y.J."/>
            <person name="Jeffries C.D."/>
            <person name="Detter J.C."/>
            <person name="Rohde M."/>
            <person name="Goker M."/>
            <person name="Bristow J."/>
            <person name="Eisen J.A."/>
            <person name="Markowitz V."/>
            <person name="Hugenholtz P."/>
            <person name="Klenk H.P."/>
            <person name="Kyrpides N.C."/>
        </authorList>
    </citation>
    <scope>NUCLEOTIDE SEQUENCE [LARGE SCALE GENOMIC DNA]</scope>
    <source>
        <strain evidence="2">ATCC 33309 / DSM 7299 / CCUG 15893 / LMG 7604 / NCTC 12251 / CI</strain>
    </source>
</reference>
<protein>
    <submittedName>
        <fullName evidence="1">Putative thiol-disulfide oxidoreductase DCC</fullName>
    </submittedName>
</protein>
<dbReference type="HOGENOM" id="CLU_137220_0_0_7"/>
<organism evidence="1 2">
    <name type="scientific">Arcobacter nitrofigilis (strain ATCC 33309 / DSM 7299 / CCUG 15893 / LMG 7604 / NCTC 12251 / CI)</name>
    <name type="common">Campylobacter nitrofigilis</name>
    <dbReference type="NCBI Taxonomy" id="572480"/>
    <lineage>
        <taxon>Bacteria</taxon>
        <taxon>Pseudomonadati</taxon>
        <taxon>Campylobacterota</taxon>
        <taxon>Epsilonproteobacteria</taxon>
        <taxon>Campylobacterales</taxon>
        <taxon>Arcobacteraceae</taxon>
        <taxon>Arcobacter</taxon>
    </lineage>
</organism>
<keyword evidence="2" id="KW-1185">Reference proteome</keyword>
<dbReference type="STRING" id="572480.Arnit_1455"/>
<proteinExistence type="predicted"/>
<dbReference type="RefSeq" id="WP_013135257.1">
    <property type="nucleotide sequence ID" value="NC_014166.1"/>
</dbReference>